<dbReference type="AlphaFoldDB" id="A0A937F6I1"/>
<dbReference type="RefSeq" id="WP_202245111.1">
    <property type="nucleotide sequence ID" value="NZ_JAESIY010000007.1"/>
</dbReference>
<comment type="caution">
    <text evidence="6">The sequence shown here is derived from an EMBL/GenBank/DDBJ whole genome shotgun (WGS) entry which is preliminary data.</text>
</comment>
<name>A0A937F6I1_9BACT</name>
<dbReference type="PROSITE" id="PS51257">
    <property type="entry name" value="PROKAR_LIPOPROTEIN"/>
    <property type="match status" value="1"/>
</dbReference>
<dbReference type="InterPro" id="IPR000866">
    <property type="entry name" value="AhpC/TSA"/>
</dbReference>
<evidence type="ECO:0000256" key="4">
    <source>
        <dbReference type="ARBA" id="ARBA00023284"/>
    </source>
</evidence>
<gene>
    <name evidence="6" type="ORF">JL102_14390</name>
</gene>
<keyword evidence="3" id="KW-1015">Disulfide bond</keyword>
<dbReference type="InterPro" id="IPR017937">
    <property type="entry name" value="Thioredoxin_CS"/>
</dbReference>
<dbReference type="Proteomes" id="UP000659388">
    <property type="component" value="Unassembled WGS sequence"/>
</dbReference>
<evidence type="ECO:0000313" key="6">
    <source>
        <dbReference type="EMBL" id="MBL3657332.1"/>
    </source>
</evidence>
<sequence>MNRISIIFFLTIFCACSGSSQTESDAAGVTITGSVSHPQSGNIILEKFTDNSNQPIDTIQLAEDNSFTVRVNVDTPGYYRLNFYNKQIVPLILDDEDIEVNVDGNNERGFREVKGSSDHDFIVEVQKMFQNFQNGEEVQKINEEFLTSQREGDEAKMESLKEAYMDLDDAFRKKIMSKIDTLGASLGVIEVLRSGNFLDRDKYFDFYSSYAELLKKDMPNNPIAKDFVENVENMKNLAIGKVAPDIALPNPDGEVVKLSSLRGKYVLVDFWAKWCGPCRRENPNVVRLYDKYNKEGFEVYGVSLDRRREDWLQAIEQDNLHWTQVSDLKYWNSEAAKLYNVKAIPFALLLDPDGVIIGKNLRGRELENKLEEIFNKG</sequence>
<dbReference type="GO" id="GO:0016209">
    <property type="term" value="F:antioxidant activity"/>
    <property type="evidence" value="ECO:0007669"/>
    <property type="project" value="InterPro"/>
</dbReference>
<keyword evidence="7" id="KW-1185">Reference proteome</keyword>
<evidence type="ECO:0000256" key="3">
    <source>
        <dbReference type="ARBA" id="ARBA00023157"/>
    </source>
</evidence>
<dbReference type="InterPro" id="IPR050553">
    <property type="entry name" value="Thioredoxin_ResA/DsbE_sf"/>
</dbReference>
<dbReference type="Gene3D" id="3.40.30.10">
    <property type="entry name" value="Glutaredoxin"/>
    <property type="match status" value="1"/>
</dbReference>
<dbReference type="InterPro" id="IPR036249">
    <property type="entry name" value="Thioredoxin-like_sf"/>
</dbReference>
<dbReference type="Pfam" id="PF14289">
    <property type="entry name" value="DUF4369"/>
    <property type="match status" value="1"/>
</dbReference>
<evidence type="ECO:0000313" key="7">
    <source>
        <dbReference type="Proteomes" id="UP000659388"/>
    </source>
</evidence>
<protein>
    <submittedName>
        <fullName evidence="6">AhpC/TSA family protein</fullName>
    </submittedName>
</protein>
<dbReference type="PROSITE" id="PS51352">
    <property type="entry name" value="THIOREDOXIN_2"/>
    <property type="match status" value="1"/>
</dbReference>
<dbReference type="InterPro" id="IPR025380">
    <property type="entry name" value="DUF4369"/>
</dbReference>
<comment type="subcellular location">
    <subcellularLocation>
        <location evidence="1">Cell envelope</location>
    </subcellularLocation>
</comment>
<keyword evidence="2" id="KW-0201">Cytochrome c-type biogenesis</keyword>
<organism evidence="6 7">
    <name type="scientific">Fulvivirga sediminis</name>
    <dbReference type="NCBI Taxonomy" id="2803949"/>
    <lineage>
        <taxon>Bacteria</taxon>
        <taxon>Pseudomonadati</taxon>
        <taxon>Bacteroidota</taxon>
        <taxon>Cytophagia</taxon>
        <taxon>Cytophagales</taxon>
        <taxon>Fulvivirgaceae</taxon>
        <taxon>Fulvivirga</taxon>
    </lineage>
</organism>
<dbReference type="GO" id="GO:0017004">
    <property type="term" value="P:cytochrome complex assembly"/>
    <property type="evidence" value="ECO:0007669"/>
    <property type="project" value="UniProtKB-KW"/>
</dbReference>
<keyword evidence="4" id="KW-0676">Redox-active center</keyword>
<accession>A0A937F6I1</accession>
<evidence type="ECO:0000256" key="2">
    <source>
        <dbReference type="ARBA" id="ARBA00022748"/>
    </source>
</evidence>
<dbReference type="GO" id="GO:0016491">
    <property type="term" value="F:oxidoreductase activity"/>
    <property type="evidence" value="ECO:0007669"/>
    <property type="project" value="InterPro"/>
</dbReference>
<dbReference type="CDD" id="cd02966">
    <property type="entry name" value="TlpA_like_family"/>
    <property type="match status" value="1"/>
</dbReference>
<dbReference type="SUPFAM" id="SSF52833">
    <property type="entry name" value="Thioredoxin-like"/>
    <property type="match status" value="1"/>
</dbReference>
<feature type="domain" description="Thioredoxin" evidence="5">
    <location>
        <begin position="237"/>
        <end position="377"/>
    </location>
</feature>
<dbReference type="PANTHER" id="PTHR42852:SF6">
    <property type="entry name" value="THIOL:DISULFIDE INTERCHANGE PROTEIN DSBE"/>
    <property type="match status" value="1"/>
</dbReference>
<reference evidence="6" key="1">
    <citation type="submission" date="2021-01" db="EMBL/GenBank/DDBJ databases">
        <title>Fulvivirga kasyanovii gen. nov., sp nov., a novel member of the phylum Bacteroidetes isolated from seawater in a mussel farm.</title>
        <authorList>
            <person name="Zhao L.-H."/>
            <person name="Wang Z.-J."/>
        </authorList>
    </citation>
    <scope>NUCLEOTIDE SEQUENCE</scope>
    <source>
        <strain evidence="6">2943</strain>
    </source>
</reference>
<dbReference type="EMBL" id="JAESIY010000007">
    <property type="protein sequence ID" value="MBL3657332.1"/>
    <property type="molecule type" value="Genomic_DNA"/>
</dbReference>
<dbReference type="Pfam" id="PF00578">
    <property type="entry name" value="AhpC-TSA"/>
    <property type="match status" value="1"/>
</dbReference>
<evidence type="ECO:0000256" key="1">
    <source>
        <dbReference type="ARBA" id="ARBA00004196"/>
    </source>
</evidence>
<proteinExistence type="predicted"/>
<dbReference type="PROSITE" id="PS00194">
    <property type="entry name" value="THIOREDOXIN_1"/>
    <property type="match status" value="1"/>
</dbReference>
<dbReference type="InterPro" id="IPR013766">
    <property type="entry name" value="Thioredoxin_domain"/>
</dbReference>
<dbReference type="PANTHER" id="PTHR42852">
    <property type="entry name" value="THIOL:DISULFIDE INTERCHANGE PROTEIN DSBE"/>
    <property type="match status" value="1"/>
</dbReference>
<evidence type="ECO:0000259" key="5">
    <source>
        <dbReference type="PROSITE" id="PS51352"/>
    </source>
</evidence>
<dbReference type="GO" id="GO:0030313">
    <property type="term" value="C:cell envelope"/>
    <property type="evidence" value="ECO:0007669"/>
    <property type="project" value="UniProtKB-SubCell"/>
</dbReference>